<protein>
    <submittedName>
        <fullName evidence="7">Nucleoporin nup44</fullName>
    </submittedName>
</protein>
<reference evidence="7 8" key="1">
    <citation type="submission" date="2015-06" db="EMBL/GenBank/DDBJ databases">
        <title>Draft genome of the ant-associated black yeast Phialophora attae CBS 131958.</title>
        <authorList>
            <person name="Moreno L.F."/>
            <person name="Stielow B.J."/>
            <person name="de Hoog S."/>
            <person name="Vicente V.A."/>
            <person name="Weiss V.A."/>
            <person name="de Vries M."/>
            <person name="Cruz L.M."/>
            <person name="Souza E.M."/>
        </authorList>
    </citation>
    <scope>NUCLEOTIDE SEQUENCE [LARGE SCALE GENOMIC DNA]</scope>
    <source>
        <strain evidence="7 8">CBS 131958</strain>
    </source>
</reference>
<dbReference type="Proteomes" id="UP000038010">
    <property type="component" value="Unassembled WGS sequence"/>
</dbReference>
<feature type="coiled-coil region" evidence="4">
    <location>
        <begin position="338"/>
        <end position="365"/>
    </location>
</feature>
<evidence type="ECO:0000256" key="5">
    <source>
        <dbReference type="SAM" id="MobiDB-lite"/>
    </source>
</evidence>
<keyword evidence="3" id="KW-0539">Nucleus</keyword>
<dbReference type="EMBL" id="LFJN01000031">
    <property type="protein sequence ID" value="KPI36481.1"/>
    <property type="molecule type" value="Genomic_DNA"/>
</dbReference>
<feature type="domain" description="Nucleoporin Nup54 alpha-helical" evidence="6">
    <location>
        <begin position="169"/>
        <end position="305"/>
    </location>
</feature>
<dbReference type="OrthoDB" id="6162375at2759"/>
<accession>A0A0N0NJ20</accession>
<evidence type="ECO:0000313" key="8">
    <source>
        <dbReference type="Proteomes" id="UP000038010"/>
    </source>
</evidence>
<evidence type="ECO:0000256" key="4">
    <source>
        <dbReference type="SAM" id="Coils"/>
    </source>
</evidence>
<evidence type="ECO:0000256" key="1">
    <source>
        <dbReference type="ARBA" id="ARBA00004123"/>
    </source>
</evidence>
<dbReference type="PANTHER" id="PTHR13000:SF0">
    <property type="entry name" value="NUCLEOPORIN P54"/>
    <property type="match status" value="1"/>
</dbReference>
<dbReference type="GO" id="GO:0006999">
    <property type="term" value="P:nuclear pore organization"/>
    <property type="evidence" value="ECO:0007669"/>
    <property type="project" value="TreeGrafter"/>
</dbReference>
<feature type="compositionally biased region" description="Low complexity" evidence="5">
    <location>
        <begin position="82"/>
        <end position="92"/>
    </location>
</feature>
<dbReference type="GO" id="GO:0036228">
    <property type="term" value="P:protein localization to nuclear inner membrane"/>
    <property type="evidence" value="ECO:0007669"/>
    <property type="project" value="TreeGrafter"/>
</dbReference>
<dbReference type="RefSeq" id="XP_017996444.1">
    <property type="nucleotide sequence ID" value="XM_018142999.1"/>
</dbReference>
<comment type="caution">
    <text evidence="7">The sequence shown here is derived from an EMBL/GenBank/DDBJ whole genome shotgun (WGS) entry which is preliminary data.</text>
</comment>
<dbReference type="GO" id="GO:0017056">
    <property type="term" value="F:structural constituent of nuclear pore"/>
    <property type="evidence" value="ECO:0007669"/>
    <property type="project" value="TreeGrafter"/>
</dbReference>
<dbReference type="STRING" id="1664694.A0A0N0NJ20"/>
<name>A0A0N0NJ20_9EURO</name>
<dbReference type="Gene3D" id="1.20.5.3600">
    <property type="match status" value="1"/>
</dbReference>
<feature type="region of interest" description="Disordered" evidence="5">
    <location>
        <begin position="20"/>
        <end position="93"/>
    </location>
</feature>
<evidence type="ECO:0000313" key="7">
    <source>
        <dbReference type="EMBL" id="KPI36481.1"/>
    </source>
</evidence>
<dbReference type="GeneID" id="28734879"/>
<gene>
    <name evidence="7" type="ORF">AB675_2985</name>
</gene>
<dbReference type="InterPro" id="IPR025712">
    <property type="entry name" value="Nup54_alpha-helical_dom"/>
</dbReference>
<keyword evidence="8" id="KW-1185">Reference proteome</keyword>
<dbReference type="VEuPathDB" id="FungiDB:AB675_2985"/>
<dbReference type="Pfam" id="PF18570">
    <property type="entry name" value="Nup54_57_C"/>
    <property type="match status" value="1"/>
</dbReference>
<evidence type="ECO:0000256" key="3">
    <source>
        <dbReference type="ARBA" id="ARBA00023242"/>
    </source>
</evidence>
<dbReference type="GO" id="GO:0006607">
    <property type="term" value="P:NLS-bearing protein import into nucleus"/>
    <property type="evidence" value="ECO:0007669"/>
    <property type="project" value="TreeGrafter"/>
</dbReference>
<dbReference type="AlphaFoldDB" id="A0A0N0NJ20"/>
<keyword evidence="2" id="KW-0813">Transport</keyword>
<evidence type="ECO:0000259" key="6">
    <source>
        <dbReference type="Pfam" id="PF13874"/>
    </source>
</evidence>
<feature type="compositionally biased region" description="Polar residues" evidence="5">
    <location>
        <begin position="44"/>
        <end position="81"/>
    </location>
</feature>
<keyword evidence="4" id="KW-0175">Coiled coil</keyword>
<dbReference type="InterPro" id="IPR024864">
    <property type="entry name" value="Nup54/Nup57/Nup44"/>
</dbReference>
<dbReference type="Pfam" id="PF13874">
    <property type="entry name" value="Nup54"/>
    <property type="match status" value="1"/>
</dbReference>
<dbReference type="GO" id="GO:0044613">
    <property type="term" value="C:nuclear pore central transport channel"/>
    <property type="evidence" value="ECO:0007669"/>
    <property type="project" value="TreeGrafter"/>
</dbReference>
<sequence>MSLFGNTSTNTAAKPLFQLNTSTQSTGGGGGLFGASQAKPNPFGLSTTQNQTQGSSIFGTSQPAQNNTQATKPGTFTFGASQQQNDANQQPQRPLDQTLRFGNASINSQQAAQSLWEEGRGLGVYRSIPAQMEIIKDKWDAATVQSPLRTYLYQHVGDEKEALQYRPDPNYEDENKWEEAVAKRPGPTWVPLLVRGFKEMGLKAQRQVETIGKCNMLLREINTSLELQIDTHNQKVAARLAECKRRQQATSKRTLALAAKVQILRNKGYVMDNAEEELRSRLDKLERDVLDPGLDAREQEIWARMLGIRERAKRLKAEMDKITPEAANEEPVLDENTVKQAKEILEAYETQLRHLHKELQLVQQEYGDWEKLSKGKDADLLRRR</sequence>
<dbReference type="Gene3D" id="1.20.5.490">
    <property type="entry name" value="Single helix bin"/>
    <property type="match status" value="1"/>
</dbReference>
<evidence type="ECO:0000256" key="2">
    <source>
        <dbReference type="ARBA" id="ARBA00022448"/>
    </source>
</evidence>
<organism evidence="7 8">
    <name type="scientific">Cyphellophora attinorum</name>
    <dbReference type="NCBI Taxonomy" id="1664694"/>
    <lineage>
        <taxon>Eukaryota</taxon>
        <taxon>Fungi</taxon>
        <taxon>Dikarya</taxon>
        <taxon>Ascomycota</taxon>
        <taxon>Pezizomycotina</taxon>
        <taxon>Eurotiomycetes</taxon>
        <taxon>Chaetothyriomycetidae</taxon>
        <taxon>Chaetothyriales</taxon>
        <taxon>Cyphellophoraceae</taxon>
        <taxon>Cyphellophora</taxon>
    </lineage>
</organism>
<proteinExistence type="predicted"/>
<comment type="subcellular location">
    <subcellularLocation>
        <location evidence="1">Nucleus</location>
    </subcellularLocation>
</comment>
<dbReference type="PANTHER" id="PTHR13000">
    <property type="entry name" value="NUCLEOPORIN P54"/>
    <property type="match status" value="1"/>
</dbReference>